<accession>A0AAV2IKT4</accession>
<name>A0AAV2IKT4_LYMST</name>
<sequence>DSDLRHRYITCTKNPGHEQFIPIKDLTLDDFPGALRYQSVLDYVIALSQLVVRLKVKVTSSDRPKEDPFSKLVGRGVLRGATGSVCHQVDLDNIRVLPCKDDCILSGSNHSVYGFIPVRTNRHVVHDAKEAESTEVECFFDTPDRLGVVTLKGHDVQRDTENGECVIVRCVTHDLDFIKKVH</sequence>
<protein>
    <submittedName>
        <fullName evidence="1">Uncharacterized protein</fullName>
    </submittedName>
</protein>
<dbReference type="AlphaFoldDB" id="A0AAV2IKT4"/>
<reference evidence="1 2" key="1">
    <citation type="submission" date="2024-04" db="EMBL/GenBank/DDBJ databases">
        <authorList>
            <consortium name="Genoscope - CEA"/>
            <person name="William W."/>
        </authorList>
    </citation>
    <scope>NUCLEOTIDE SEQUENCE [LARGE SCALE GENOMIC DNA]</scope>
</reference>
<feature type="non-terminal residue" evidence="1">
    <location>
        <position position="1"/>
    </location>
</feature>
<keyword evidence="2" id="KW-1185">Reference proteome</keyword>
<dbReference type="EMBL" id="CAXITT010000795">
    <property type="protein sequence ID" value="CAL1546277.1"/>
    <property type="molecule type" value="Genomic_DNA"/>
</dbReference>
<gene>
    <name evidence="1" type="ORF">GSLYS_00019654001</name>
</gene>
<dbReference type="Proteomes" id="UP001497497">
    <property type="component" value="Unassembled WGS sequence"/>
</dbReference>
<feature type="non-terminal residue" evidence="1">
    <location>
        <position position="182"/>
    </location>
</feature>
<organism evidence="1 2">
    <name type="scientific">Lymnaea stagnalis</name>
    <name type="common">Great pond snail</name>
    <name type="synonym">Helix stagnalis</name>
    <dbReference type="NCBI Taxonomy" id="6523"/>
    <lineage>
        <taxon>Eukaryota</taxon>
        <taxon>Metazoa</taxon>
        <taxon>Spiralia</taxon>
        <taxon>Lophotrochozoa</taxon>
        <taxon>Mollusca</taxon>
        <taxon>Gastropoda</taxon>
        <taxon>Heterobranchia</taxon>
        <taxon>Euthyneura</taxon>
        <taxon>Panpulmonata</taxon>
        <taxon>Hygrophila</taxon>
        <taxon>Lymnaeoidea</taxon>
        <taxon>Lymnaeidae</taxon>
        <taxon>Lymnaea</taxon>
    </lineage>
</organism>
<comment type="caution">
    <text evidence="1">The sequence shown here is derived from an EMBL/GenBank/DDBJ whole genome shotgun (WGS) entry which is preliminary data.</text>
</comment>
<evidence type="ECO:0000313" key="2">
    <source>
        <dbReference type="Proteomes" id="UP001497497"/>
    </source>
</evidence>
<proteinExistence type="predicted"/>
<evidence type="ECO:0000313" key="1">
    <source>
        <dbReference type="EMBL" id="CAL1546277.1"/>
    </source>
</evidence>